<dbReference type="InterPro" id="IPR050706">
    <property type="entry name" value="Cyclic-di-GMP_PDE-like"/>
</dbReference>
<dbReference type="Pfam" id="PF00563">
    <property type="entry name" value="EAL"/>
    <property type="match status" value="1"/>
</dbReference>
<dbReference type="InterPro" id="IPR035919">
    <property type="entry name" value="EAL_sf"/>
</dbReference>
<dbReference type="EMBL" id="JACIDT010000010">
    <property type="protein sequence ID" value="MBB3927179.1"/>
    <property type="molecule type" value="Genomic_DNA"/>
</dbReference>
<dbReference type="SMART" id="SM00052">
    <property type="entry name" value="EAL"/>
    <property type="match status" value="1"/>
</dbReference>
<evidence type="ECO:0000313" key="4">
    <source>
        <dbReference type="Proteomes" id="UP000571950"/>
    </source>
</evidence>
<comment type="caution">
    <text evidence="3">The sequence shown here is derived from an EMBL/GenBank/DDBJ whole genome shotgun (WGS) entry which is preliminary data.</text>
</comment>
<feature type="domain" description="GGDEF" evidence="2">
    <location>
        <begin position="178"/>
        <end position="317"/>
    </location>
</feature>
<organism evidence="3 4">
    <name type="scientific">Sphingobium jiangsuense</name>
    <dbReference type="NCBI Taxonomy" id="870476"/>
    <lineage>
        <taxon>Bacteria</taxon>
        <taxon>Pseudomonadati</taxon>
        <taxon>Pseudomonadota</taxon>
        <taxon>Alphaproteobacteria</taxon>
        <taxon>Sphingomonadales</taxon>
        <taxon>Sphingomonadaceae</taxon>
        <taxon>Sphingobium</taxon>
    </lineage>
</organism>
<evidence type="ECO:0000259" key="1">
    <source>
        <dbReference type="PROSITE" id="PS50883"/>
    </source>
</evidence>
<dbReference type="Gene3D" id="3.30.70.270">
    <property type="match status" value="1"/>
</dbReference>
<dbReference type="GO" id="GO:0071111">
    <property type="term" value="F:cyclic-guanylate-specific phosphodiesterase activity"/>
    <property type="evidence" value="ECO:0007669"/>
    <property type="project" value="InterPro"/>
</dbReference>
<protein>
    <submittedName>
        <fullName evidence="3">Diguanylate cyclase (GGDEF)-like protein</fullName>
    </submittedName>
</protein>
<dbReference type="PANTHER" id="PTHR33121:SF70">
    <property type="entry name" value="SIGNALING PROTEIN YKOW"/>
    <property type="match status" value="1"/>
</dbReference>
<keyword evidence="4" id="KW-1185">Reference proteome</keyword>
<dbReference type="CDD" id="cd01948">
    <property type="entry name" value="EAL"/>
    <property type="match status" value="1"/>
</dbReference>
<dbReference type="PROSITE" id="PS50883">
    <property type="entry name" value="EAL"/>
    <property type="match status" value="1"/>
</dbReference>
<dbReference type="Gene3D" id="3.20.20.450">
    <property type="entry name" value="EAL domain"/>
    <property type="match status" value="1"/>
</dbReference>
<name>A0A7W6FRL5_9SPHN</name>
<proteinExistence type="predicted"/>
<dbReference type="SUPFAM" id="SSF55073">
    <property type="entry name" value="Nucleotide cyclase"/>
    <property type="match status" value="1"/>
</dbReference>
<evidence type="ECO:0000259" key="2">
    <source>
        <dbReference type="PROSITE" id="PS50887"/>
    </source>
</evidence>
<dbReference type="Pfam" id="PF00990">
    <property type="entry name" value="GGDEF"/>
    <property type="match status" value="1"/>
</dbReference>
<dbReference type="AlphaFoldDB" id="A0A7W6FRL5"/>
<dbReference type="PROSITE" id="PS50887">
    <property type="entry name" value="GGDEF"/>
    <property type="match status" value="1"/>
</dbReference>
<dbReference type="CDD" id="cd01949">
    <property type="entry name" value="GGDEF"/>
    <property type="match status" value="1"/>
</dbReference>
<gene>
    <name evidence="3" type="ORF">GGR43_002902</name>
</gene>
<dbReference type="NCBIfam" id="TIGR00254">
    <property type="entry name" value="GGDEF"/>
    <property type="match status" value="1"/>
</dbReference>
<dbReference type="SMART" id="SM00267">
    <property type="entry name" value="GGDEF"/>
    <property type="match status" value="1"/>
</dbReference>
<dbReference type="SUPFAM" id="SSF141868">
    <property type="entry name" value="EAL domain-like"/>
    <property type="match status" value="1"/>
</dbReference>
<reference evidence="3 4" key="1">
    <citation type="submission" date="2020-08" db="EMBL/GenBank/DDBJ databases">
        <title>Genomic Encyclopedia of Type Strains, Phase IV (KMG-IV): sequencing the most valuable type-strain genomes for metagenomic binning, comparative biology and taxonomic classification.</title>
        <authorList>
            <person name="Goeker M."/>
        </authorList>
    </citation>
    <scope>NUCLEOTIDE SEQUENCE [LARGE SCALE GENOMIC DNA]</scope>
    <source>
        <strain evidence="3 4">DSM 26189</strain>
    </source>
</reference>
<dbReference type="Proteomes" id="UP000571950">
    <property type="component" value="Unassembled WGS sequence"/>
</dbReference>
<dbReference type="InterPro" id="IPR029787">
    <property type="entry name" value="Nucleotide_cyclase"/>
</dbReference>
<dbReference type="InterPro" id="IPR000160">
    <property type="entry name" value="GGDEF_dom"/>
</dbReference>
<dbReference type="InterPro" id="IPR043128">
    <property type="entry name" value="Rev_trsase/Diguanyl_cyclase"/>
</dbReference>
<dbReference type="PANTHER" id="PTHR33121">
    <property type="entry name" value="CYCLIC DI-GMP PHOSPHODIESTERASE PDEF"/>
    <property type="match status" value="1"/>
</dbReference>
<feature type="domain" description="EAL" evidence="1">
    <location>
        <begin position="329"/>
        <end position="581"/>
    </location>
</feature>
<evidence type="ECO:0000313" key="3">
    <source>
        <dbReference type="EMBL" id="MBB3927179.1"/>
    </source>
</evidence>
<accession>A0A7W6FRL5</accession>
<sequence length="581" mass="62170">MTGQDERIVHIVAPCPPERDDGGDPVSRLPSIGWKVVPAGDAPRGTGDALRLFLLDARLPDALEKWEELADGEAAACLALVGREQEAGDGLVAALIAAGITHLLPWPADDRELALALEAARGLALRRGAELAEAGGEGEESLLAPLPHDALTGLVSRAAARRRLAQELSAPDEPGRNGVTICLLIGISQFDSVNAAYGKPVGDAVLVQIARRISRCVEQVAGPEALVARMGGTEYLVAFRSRGGRLVEGEARDLARLILTDVARPFCADDNMIRLTARCGIAECAPGDDAARLLRRASAALADARRSGTSDIWFRSGRRHGGEGASGDPDRLDADLRLALDRNEIAIVYQPQYDSLKDVIVGVEALARWNHPALGQLDAGTLFAAADRSDYLLPLSLHIQQMALKEAGQWPEALNRLRLSINVTSVDLAQDDFVERLLAMVGESGFPPGRLTVEITESGLIENIERAAAILRDLRGRGIRVAIDDFGTGYSSLAYLKALYPDYLKIDHSLSRDILGTSRDRIILRAIIAMARSLALTVIAEGVESEEQLTLLAREGCEIYQGFLRSAAVTSAGLAELVAKA</sequence>
<dbReference type="InterPro" id="IPR001633">
    <property type="entry name" value="EAL_dom"/>
</dbReference>
<dbReference type="RefSeq" id="WP_246343763.1">
    <property type="nucleotide sequence ID" value="NZ_JACIDT010000010.1"/>
</dbReference>